<feature type="signal peptide" evidence="25">
    <location>
        <begin position="1"/>
        <end position="27"/>
    </location>
</feature>
<evidence type="ECO:0000256" key="3">
    <source>
        <dbReference type="ARBA" id="ARBA00008684"/>
    </source>
</evidence>
<evidence type="ECO:0000256" key="11">
    <source>
        <dbReference type="ARBA" id="ARBA00022692"/>
    </source>
</evidence>
<dbReference type="InterPro" id="IPR000719">
    <property type="entry name" value="Prot_kinase_dom"/>
</dbReference>
<reference evidence="27 28" key="1">
    <citation type="submission" date="2013-10" db="EMBL/GenBank/DDBJ databases">
        <authorList>
            <consortium name="International Citrus Genome Consortium"/>
            <person name="Jenkins J."/>
            <person name="Schmutz J."/>
            <person name="Prochnik S."/>
            <person name="Rokhsar D."/>
            <person name="Gmitter F."/>
            <person name="Ollitrault P."/>
            <person name="Machado M."/>
            <person name="Talon M."/>
            <person name="Wincker P."/>
            <person name="Jaillon O."/>
            <person name="Morgante M."/>
        </authorList>
    </citation>
    <scope>NUCLEOTIDE SEQUENCE</scope>
    <source>
        <strain evidence="28">cv. Clemenules</strain>
    </source>
</reference>
<dbReference type="Pfam" id="PF08263">
    <property type="entry name" value="LRRNT_2"/>
    <property type="match status" value="2"/>
</dbReference>
<name>V4U8B0_CITCL</name>
<sequence length="2159" mass="235435">MAKMSFPLAPLILAIVLQIFMAKLGVSAPNIATDAEALLQLKARISLDPHNFFANNWNLSPTNTSASVCNWVGVTCSIRHGRVAALSLPNLSLGGTLPPHVGNLSFLVSLNISGNSFYDTLPNELWHMRRLKIIDFSSNSLSGSLPGDMCNSFTQLESFDVSSNKITGQLHSSLGGCRKLKRLSFSHNEITGKIPQSVGNLTELTELDLGGNNLEGEFPSAIVNISSLKSIRLDNNSLSGSLPIDLCTRLPSLVQLRLLGNNITGRIPNSIGNCTLLLHLGLGENKLTGEIPNEIGNLHNLKILDLGGNNIAGLIPSMIFNNSNMVAILLYGNHLSGHLPSSIYLPNLENLFLWKNNLSGIIPDSICNASEVTILELSSNLFSGLVPNTFGNCGQLQILNLKDNHLTTGSSVKGQSFYFSLTNCRHLRVLGLEINPLKGVIPNSIGNLSTSLENFYAGSSQLSGGIPVGFGNLSNLLVLSLGNNELAGAIPTVLGKLQKLQGLDLNSNKLKGFIPTDLCKLERLNTLLSNNNALQGQIPTCLANLTSLRYLDFRSNSLNSTIPSTFWSLKYILAVDFSLNSLSGSLPLDIGNLEALGGLNLTGNQLSGYIPSSIGNLKNLDWLALARNAFQGPIPQSFGSLISLQSLDLSGNNISGEIPKSLEKLSHLVDFNVSFNRLDGEIPSGGPFVNFTADSFKQNYALCGSSRLQVPPCKTSSPHKSKATKIVLRYILPAIATTMVVLALVIILIRRHKRNKSLPEENKSLHLATLSRISYHELQRATNGFGESNLLGSGSFGNVYKATLANGVSVAVKVFNLQEDRALKSFDTECEVMRRIRHRNLIKIVSSCSNPGFKALIMQYMPQGSLEKWLYSHNYSLTIRQRLDIMIDVASALEYLHHGYSTPIIHCDLKPNNVLLDDDMVAHLGDFGIAKLLDGVDPVTQTMTLATIGYMAPEYGSEGIVSISGDVYSFGILMMETFTRRKPTDEMFTGEMSLKQWVAESLPDAVTEVVDANLLSREDKEDADDFAAKKTCISYIMGLALKCSAEIPEERINVKDALADLKKIKKMFLMNVQQAKSNQPIFMAKTSIPCGRALLAILFMAKLMSITEANITTDESALLQLKAHIALDPQNFFAHNWNLSATTNTSSSNSVCNWVGVTCGSRHGRVTGLSIPNLGLGGTIPPHVANLSFLVSLNISGNHFHGTLPNELWHMPRLRIIDWSSNSISGNLFDDMCNGLTELESFDVSSNQITGQLPSSLGDCSKLKRLSVSFNELTGRIPQNIGNLTELMELYLNGNNLQGEFPPTIFNVSSLRVIVLANNSLFGSLPVDLCRRLPSLQELNLGDCMTTGRIPKDIGNCSLLNYLGLVDNLLTGEIPHEIGNLQNLKLLDFGANNLTGLIPSIIFNNSNIEVIQLYGNHLSGNLPSSTGINLPNLLRLYLWGNNLSGVIPSSICNASKLTVLELSRNLFSGLVANTFGNCRQLQILNLAYSQLATGSLSQGQSFFSSLTNCRYLRYLAIQTNPWKGILPNSIGNLSKSLEYFYAGSCELGGGIPAEFGNLSNMIALSLYQNQLASTIPTTVGKLQNLQGLDLSYNNIQGSIPSELCQLESLNTLLLQGNALQNQIPTCLANLTSLRALNLSSNRLNSTIPSTFWSLEYILVVDFSLNLLSGCLPQDIGNLKVLTGLYLSGNQLSCSIPRSIGGLKDLTSLALARNGFQGSIPESIGSLISLESVDLSYNKLSGEIPKSLEALSHLVYFNVSFNRLEGEIPSGGPFVNFTEGSFMQNYALCGSLRLQVQACETSSTQQSKSSKLLRYILPAVATALVMLGLIIIFIRCCTRNKNLPILENDSLSLATWRRISYQELQRLTDGFSESNLIGAGSFGSVYKATLPHGMNVAIKVFNLQLDGAIKSFDAECEVLRRVRHRNLVKIISSCSNHGFKALILEYMPQGSLEKWLYSHKYTLNIQQRLDIMIDVASALEYLHHGHPTPVIHCDLKPSNVLLDDDTVAHLSDFGISKLLDGEDSVTQTMTLATFGYMAPEYGSEGIVSTCGDVYSFGILMIETFTRKKPTDERFTGETSLKKWVGESLHLAVTEVVDAELLSREEEEGADYAVKRKCISSIMSLALKCATDIPEERMKVKDALVDLKKIRTNFLMDVQEF</sequence>
<keyword evidence="19" id="KW-0675">Receptor</keyword>
<comment type="catalytic activity">
    <reaction evidence="22">
        <text>L-seryl-[protein] + ATP = O-phospho-L-seryl-[protein] + ADP + H(+)</text>
        <dbReference type="Rhea" id="RHEA:17989"/>
        <dbReference type="Rhea" id="RHEA-COMP:9863"/>
        <dbReference type="Rhea" id="RHEA-COMP:11604"/>
        <dbReference type="ChEBI" id="CHEBI:15378"/>
        <dbReference type="ChEBI" id="CHEBI:29999"/>
        <dbReference type="ChEBI" id="CHEBI:30616"/>
        <dbReference type="ChEBI" id="CHEBI:83421"/>
        <dbReference type="ChEBI" id="CHEBI:456216"/>
        <dbReference type="EC" id="2.7.11.1"/>
    </reaction>
</comment>
<keyword evidence="20" id="KW-0325">Glycoprotein</keyword>
<dbReference type="GO" id="GO:0004674">
    <property type="term" value="F:protein serine/threonine kinase activity"/>
    <property type="evidence" value="ECO:0007669"/>
    <property type="project" value="UniProtKB-KW"/>
</dbReference>
<dbReference type="PROSITE" id="PS00108">
    <property type="entry name" value="PROTEIN_KINASE_ST"/>
    <property type="match status" value="2"/>
</dbReference>
<dbReference type="Gene3D" id="3.80.10.10">
    <property type="entry name" value="Ribonuclease Inhibitor"/>
    <property type="match status" value="7"/>
</dbReference>
<feature type="binding site" evidence="23">
    <location>
        <position position="1898"/>
    </location>
    <ligand>
        <name>ATP</name>
        <dbReference type="ChEBI" id="CHEBI:30616"/>
    </ligand>
</feature>
<evidence type="ECO:0000256" key="4">
    <source>
        <dbReference type="ARBA" id="ARBA00009592"/>
    </source>
</evidence>
<evidence type="ECO:0000256" key="1">
    <source>
        <dbReference type="ARBA" id="ARBA00004162"/>
    </source>
</evidence>
<evidence type="ECO:0000256" key="9">
    <source>
        <dbReference type="ARBA" id="ARBA00022614"/>
    </source>
</evidence>
<dbReference type="GO" id="GO:0005886">
    <property type="term" value="C:plasma membrane"/>
    <property type="evidence" value="ECO:0007669"/>
    <property type="project" value="UniProtKB-SubCell"/>
</dbReference>
<dbReference type="PROSITE" id="PS00107">
    <property type="entry name" value="PROTEIN_KINASE_ATP"/>
    <property type="match status" value="2"/>
</dbReference>
<dbReference type="SMART" id="SM00365">
    <property type="entry name" value="LRR_SD22"/>
    <property type="match status" value="12"/>
</dbReference>
<keyword evidence="9" id="KW-0433">Leucine-rich repeat</keyword>
<dbReference type="PROSITE" id="PS51450">
    <property type="entry name" value="LRR"/>
    <property type="match status" value="2"/>
</dbReference>
<dbReference type="InterPro" id="IPR001245">
    <property type="entry name" value="Ser-Thr/Tyr_kinase_cat_dom"/>
</dbReference>
<dbReference type="Pfam" id="PF07714">
    <property type="entry name" value="PK_Tyr_Ser-Thr"/>
    <property type="match status" value="2"/>
</dbReference>
<keyword evidence="10" id="KW-0808">Transferase</keyword>
<dbReference type="OMA" id="SAESFMM"/>
<dbReference type="eggNOG" id="ENOG502QPYS">
    <property type="taxonomic scope" value="Eukaryota"/>
</dbReference>
<evidence type="ECO:0000256" key="8">
    <source>
        <dbReference type="ARBA" id="ARBA00022553"/>
    </source>
</evidence>
<evidence type="ECO:0000256" key="17">
    <source>
        <dbReference type="ARBA" id="ARBA00022989"/>
    </source>
</evidence>
<keyword evidence="8" id="KW-0597">Phosphoprotein</keyword>
<dbReference type="EMBL" id="KI536312">
    <property type="protein sequence ID" value="ESR62167.1"/>
    <property type="molecule type" value="Genomic_DNA"/>
</dbReference>
<dbReference type="KEGG" id="cic:CICLE_v10014011mg"/>
<dbReference type="PANTHER" id="PTHR27008">
    <property type="entry name" value="OS04G0122200 PROTEIN"/>
    <property type="match status" value="1"/>
</dbReference>
<evidence type="ECO:0000256" key="14">
    <source>
        <dbReference type="ARBA" id="ARBA00022741"/>
    </source>
</evidence>
<dbReference type="Pfam" id="PF00560">
    <property type="entry name" value="LRR_1"/>
    <property type="match status" value="7"/>
</dbReference>
<dbReference type="PROSITE" id="PS50011">
    <property type="entry name" value="PROTEIN_KINASE_DOM"/>
    <property type="match status" value="2"/>
</dbReference>
<evidence type="ECO:0000256" key="16">
    <source>
        <dbReference type="ARBA" id="ARBA00022840"/>
    </source>
</evidence>
<evidence type="ECO:0000256" key="12">
    <source>
        <dbReference type="ARBA" id="ARBA00022729"/>
    </source>
</evidence>
<dbReference type="InterPro" id="IPR017441">
    <property type="entry name" value="Protein_kinase_ATP_BS"/>
</dbReference>
<evidence type="ECO:0000256" key="2">
    <source>
        <dbReference type="ARBA" id="ARBA00004479"/>
    </source>
</evidence>
<feature type="domain" description="Protein kinase" evidence="26">
    <location>
        <begin position="785"/>
        <end position="1069"/>
    </location>
</feature>
<feature type="binding site" evidence="23">
    <location>
        <position position="824"/>
    </location>
    <ligand>
        <name>ATP</name>
        <dbReference type="ChEBI" id="CHEBI:30616"/>
    </ligand>
</feature>
<dbReference type="SUPFAM" id="SSF52058">
    <property type="entry name" value="L domain-like"/>
    <property type="match status" value="1"/>
</dbReference>
<keyword evidence="12 25" id="KW-0732">Signal</keyword>
<dbReference type="InterPro" id="IPR032675">
    <property type="entry name" value="LRR_dom_sf"/>
</dbReference>
<evidence type="ECO:0000313" key="28">
    <source>
        <dbReference type="Proteomes" id="UP000030687"/>
    </source>
</evidence>
<evidence type="ECO:0000259" key="26">
    <source>
        <dbReference type="PROSITE" id="PS50011"/>
    </source>
</evidence>
<dbReference type="FunFam" id="3.80.10.10:FF:000317">
    <property type="entry name" value="Inactive leucine-rich repeat receptor-like protein kinase"/>
    <property type="match status" value="2"/>
</dbReference>
<dbReference type="Gene3D" id="3.30.200.20">
    <property type="entry name" value="Phosphorylase Kinase, domain 1"/>
    <property type="match status" value="2"/>
</dbReference>
<dbReference type="InterPro" id="IPR011009">
    <property type="entry name" value="Kinase-like_dom_sf"/>
</dbReference>
<comment type="similarity">
    <text evidence="3">Belongs to the protein kinase superfamily. Ser/Thr protein kinase family.</text>
</comment>
<dbReference type="SMART" id="SM00220">
    <property type="entry name" value="S_TKc"/>
    <property type="match status" value="2"/>
</dbReference>
<evidence type="ECO:0000256" key="20">
    <source>
        <dbReference type="ARBA" id="ARBA00023180"/>
    </source>
</evidence>
<evidence type="ECO:0000256" key="21">
    <source>
        <dbReference type="ARBA" id="ARBA00047899"/>
    </source>
</evidence>
<evidence type="ECO:0000313" key="27">
    <source>
        <dbReference type="EMBL" id="ESR62167.1"/>
    </source>
</evidence>
<dbReference type="InterPro" id="IPR013210">
    <property type="entry name" value="LRR_N_plant-typ"/>
</dbReference>
<evidence type="ECO:0000256" key="22">
    <source>
        <dbReference type="ARBA" id="ARBA00048679"/>
    </source>
</evidence>
<dbReference type="FunFam" id="1.10.510.10:FF:000358">
    <property type="entry name" value="Putative leucine-rich repeat receptor-like serine/threonine-protein kinase"/>
    <property type="match status" value="2"/>
</dbReference>
<dbReference type="PANTHER" id="PTHR27008:SF497">
    <property type="entry name" value="OS11G0695000 PROTEIN"/>
    <property type="match status" value="1"/>
</dbReference>
<organism evidence="27 28">
    <name type="scientific">Citrus clementina</name>
    <name type="common">Clementine</name>
    <name type="synonym">Citrus deliciosa x Citrus sinensis</name>
    <dbReference type="NCBI Taxonomy" id="85681"/>
    <lineage>
        <taxon>Eukaryota</taxon>
        <taxon>Viridiplantae</taxon>
        <taxon>Streptophyta</taxon>
        <taxon>Embryophyta</taxon>
        <taxon>Tracheophyta</taxon>
        <taxon>Spermatophyta</taxon>
        <taxon>Magnoliopsida</taxon>
        <taxon>eudicotyledons</taxon>
        <taxon>Gunneridae</taxon>
        <taxon>Pentapetalae</taxon>
        <taxon>rosids</taxon>
        <taxon>malvids</taxon>
        <taxon>Sapindales</taxon>
        <taxon>Rutaceae</taxon>
        <taxon>Aurantioideae</taxon>
        <taxon>Citrus</taxon>
    </lineage>
</organism>
<evidence type="ECO:0000256" key="13">
    <source>
        <dbReference type="ARBA" id="ARBA00022737"/>
    </source>
</evidence>
<dbReference type="FunFam" id="3.30.200.20:FF:000661">
    <property type="entry name" value="Serine-threonine protein kinase plant-type"/>
    <property type="match status" value="2"/>
</dbReference>
<evidence type="ECO:0000256" key="24">
    <source>
        <dbReference type="SAM" id="Phobius"/>
    </source>
</evidence>
<dbReference type="FunFam" id="3.80.10.10:FF:000275">
    <property type="entry name" value="Leucine-rich repeat receptor-like protein kinase"/>
    <property type="match status" value="1"/>
</dbReference>
<evidence type="ECO:0000256" key="10">
    <source>
        <dbReference type="ARBA" id="ARBA00022679"/>
    </source>
</evidence>
<keyword evidence="15" id="KW-0418">Kinase</keyword>
<proteinExistence type="inferred from homology"/>
<dbReference type="FunFam" id="3.80.10.10:FF:000095">
    <property type="entry name" value="LRR receptor-like serine/threonine-protein kinase GSO1"/>
    <property type="match status" value="1"/>
</dbReference>
<keyword evidence="7" id="KW-0723">Serine/threonine-protein kinase</keyword>
<dbReference type="Pfam" id="PF13855">
    <property type="entry name" value="LRR_8"/>
    <property type="match status" value="7"/>
</dbReference>
<evidence type="ECO:0000256" key="7">
    <source>
        <dbReference type="ARBA" id="ARBA00022527"/>
    </source>
</evidence>
<evidence type="ECO:0000256" key="15">
    <source>
        <dbReference type="ARBA" id="ARBA00022777"/>
    </source>
</evidence>
<accession>V4U8B0</accession>
<feature type="transmembrane region" description="Helical" evidence="24">
    <location>
        <begin position="727"/>
        <end position="749"/>
    </location>
</feature>
<dbReference type="InterPro" id="IPR001611">
    <property type="entry name" value="Leu-rich_rpt"/>
</dbReference>
<dbReference type="InterPro" id="IPR008271">
    <property type="entry name" value="Ser/Thr_kinase_AS"/>
</dbReference>
<dbReference type="InParanoid" id="V4U8B0"/>
<keyword evidence="16 23" id="KW-0067">ATP-binding</keyword>
<feature type="chain" id="PRO_5004728275" description="non-specific serine/threonine protein kinase" evidence="25">
    <location>
        <begin position="28"/>
        <end position="2159"/>
    </location>
</feature>
<evidence type="ECO:0000256" key="6">
    <source>
        <dbReference type="ARBA" id="ARBA00022475"/>
    </source>
</evidence>
<evidence type="ECO:0000256" key="19">
    <source>
        <dbReference type="ARBA" id="ARBA00023170"/>
    </source>
</evidence>
<evidence type="ECO:0000256" key="23">
    <source>
        <dbReference type="PROSITE-ProRule" id="PRU10141"/>
    </source>
</evidence>
<dbReference type="Proteomes" id="UP000030687">
    <property type="component" value="Unassembled WGS sequence"/>
</dbReference>
<dbReference type="SMART" id="SM00369">
    <property type="entry name" value="LRR_TYP"/>
    <property type="match status" value="22"/>
</dbReference>
<keyword evidence="18 24" id="KW-0472">Membrane</keyword>
<protein>
    <recommendedName>
        <fullName evidence="5">non-specific serine/threonine protein kinase</fullName>
        <ecNumber evidence="5">2.7.11.1</ecNumber>
    </recommendedName>
</protein>
<evidence type="ECO:0000256" key="18">
    <source>
        <dbReference type="ARBA" id="ARBA00023136"/>
    </source>
</evidence>
<evidence type="ECO:0000256" key="25">
    <source>
        <dbReference type="SAM" id="SignalP"/>
    </source>
</evidence>
<gene>
    <name evidence="27" type="ORF">CICLE_v10014011mg</name>
</gene>
<dbReference type="FunFam" id="3.80.10.10:FF:000041">
    <property type="entry name" value="LRR receptor-like serine/threonine-protein kinase ERECTA"/>
    <property type="match status" value="1"/>
</dbReference>
<dbReference type="Gramene" id="ESR62167">
    <property type="protein sequence ID" value="ESR62167"/>
    <property type="gene ID" value="CICLE_v10014011mg"/>
</dbReference>
<keyword evidence="6" id="KW-1003">Cell membrane</keyword>
<dbReference type="GO" id="GO:0005524">
    <property type="term" value="F:ATP binding"/>
    <property type="evidence" value="ECO:0007669"/>
    <property type="project" value="UniProtKB-UniRule"/>
</dbReference>
<keyword evidence="17 24" id="KW-1133">Transmembrane helix</keyword>
<keyword evidence="11 24" id="KW-0812">Transmembrane</keyword>
<dbReference type="Gene3D" id="1.10.510.10">
    <property type="entry name" value="Transferase(Phosphotransferase) domain 1"/>
    <property type="match status" value="2"/>
</dbReference>
<dbReference type="InterPro" id="IPR003591">
    <property type="entry name" value="Leu-rich_rpt_typical-subtyp"/>
</dbReference>
<comment type="similarity">
    <text evidence="4">Belongs to the RLP family.</text>
</comment>
<feature type="transmembrane region" description="Helical" evidence="24">
    <location>
        <begin position="1811"/>
        <end position="1833"/>
    </location>
</feature>
<keyword evidence="28" id="KW-1185">Reference proteome</keyword>
<dbReference type="SUPFAM" id="SSF56112">
    <property type="entry name" value="Protein kinase-like (PK-like)"/>
    <property type="match status" value="2"/>
</dbReference>
<comment type="catalytic activity">
    <reaction evidence="21">
        <text>L-threonyl-[protein] + ATP = O-phospho-L-threonyl-[protein] + ADP + H(+)</text>
        <dbReference type="Rhea" id="RHEA:46608"/>
        <dbReference type="Rhea" id="RHEA-COMP:11060"/>
        <dbReference type="Rhea" id="RHEA-COMP:11605"/>
        <dbReference type="ChEBI" id="CHEBI:15378"/>
        <dbReference type="ChEBI" id="CHEBI:30013"/>
        <dbReference type="ChEBI" id="CHEBI:30616"/>
        <dbReference type="ChEBI" id="CHEBI:61977"/>
        <dbReference type="ChEBI" id="CHEBI:456216"/>
        <dbReference type="EC" id="2.7.11.1"/>
    </reaction>
</comment>
<comment type="subcellular location">
    <subcellularLocation>
        <location evidence="1">Cell membrane</location>
        <topology evidence="1">Single-pass membrane protein</topology>
    </subcellularLocation>
    <subcellularLocation>
        <location evidence="2">Membrane</location>
        <topology evidence="2">Single-pass type I membrane protein</topology>
    </subcellularLocation>
</comment>
<dbReference type="SUPFAM" id="SSF52047">
    <property type="entry name" value="RNI-like"/>
    <property type="match status" value="3"/>
</dbReference>
<dbReference type="InterPro" id="IPR051809">
    <property type="entry name" value="Plant_receptor-like_S/T_kinase"/>
</dbReference>
<keyword evidence="13" id="KW-0677">Repeat</keyword>
<evidence type="ECO:0000256" key="5">
    <source>
        <dbReference type="ARBA" id="ARBA00012513"/>
    </source>
</evidence>
<feature type="domain" description="Protein kinase" evidence="26">
    <location>
        <begin position="1870"/>
        <end position="2153"/>
    </location>
</feature>
<keyword evidence="14 23" id="KW-0547">Nucleotide-binding</keyword>
<dbReference type="EC" id="2.7.11.1" evidence="5"/>